<reference evidence="3" key="1">
    <citation type="submission" date="2021-01" db="EMBL/GenBank/DDBJ databases">
        <authorList>
            <person name="Corre E."/>
            <person name="Pelletier E."/>
            <person name="Niang G."/>
            <person name="Scheremetjew M."/>
            <person name="Finn R."/>
            <person name="Kale V."/>
            <person name="Holt S."/>
            <person name="Cochrane G."/>
            <person name="Meng A."/>
            <person name="Brown T."/>
            <person name="Cohen L."/>
        </authorList>
    </citation>
    <scope>NUCLEOTIDE SEQUENCE</scope>
    <source>
        <strain evidence="3">CCAP979/52</strain>
    </source>
</reference>
<feature type="region of interest" description="Disordered" evidence="1">
    <location>
        <begin position="425"/>
        <end position="451"/>
    </location>
</feature>
<gene>
    <name evidence="3" type="ORF">CCUR1050_LOCUS14597</name>
</gene>
<feature type="domain" description="HNH nuclease" evidence="2">
    <location>
        <begin position="272"/>
        <end position="341"/>
    </location>
</feature>
<name>A0A7S0MEB1_9CRYP</name>
<sequence>MIEKTKALDDAEISWLTEQAKQEDMQDMQQATVALESAAHNMCLAIKSVSMLHADFSKIMILYENLLSEKLKIIKEPLNGKTPIRGQLPQQISPRSSINLRTTNKNLLFSISVGPRGKLWSQIQVLVESVCGSIEGKFTLQDMSENNINPELTTYIFAGDYVLNPGVGGTELAFTEQRIRIVPNGHSSPQPSAIPSPLGKSPGTPCAGTKRQRQGEDLSGQGESSAQNAQPSCDTFSGLPPLNNVVTPSDVVKKITRAARFSTEIHQRDNHCVISRSSNSLQASHILAHSWWNNVETRRGALPTDIIDKVKSLDAEIDDVRNGLLLSSELATAFDMGHISLHLEGKHYRVVSLCPAYDRVDGVLLDENQRLRSDGYSWWDWSFPDPDLVGFHLKQSVFANLVAAGSDDSDIGSDGDDCFSLAGDEGLESDEEGSYVSERETPRRGKRAENAAEVRRVVRTSLVATARPADLPSLIPSFPAQP</sequence>
<feature type="compositionally biased region" description="Polar residues" evidence="1">
    <location>
        <begin position="221"/>
        <end position="235"/>
    </location>
</feature>
<protein>
    <recommendedName>
        <fullName evidence="2">HNH nuclease domain-containing protein</fullName>
    </recommendedName>
</protein>
<evidence type="ECO:0000259" key="2">
    <source>
        <dbReference type="Pfam" id="PF13391"/>
    </source>
</evidence>
<feature type="compositionally biased region" description="Basic and acidic residues" evidence="1">
    <location>
        <begin position="437"/>
        <end position="451"/>
    </location>
</feature>
<dbReference type="EMBL" id="HBEZ01026391">
    <property type="protein sequence ID" value="CAD8636913.1"/>
    <property type="molecule type" value="Transcribed_RNA"/>
</dbReference>
<organism evidence="3">
    <name type="scientific">Cryptomonas curvata</name>
    <dbReference type="NCBI Taxonomy" id="233186"/>
    <lineage>
        <taxon>Eukaryota</taxon>
        <taxon>Cryptophyceae</taxon>
        <taxon>Cryptomonadales</taxon>
        <taxon>Cryptomonadaceae</taxon>
        <taxon>Cryptomonas</taxon>
    </lineage>
</organism>
<evidence type="ECO:0000256" key="1">
    <source>
        <dbReference type="SAM" id="MobiDB-lite"/>
    </source>
</evidence>
<feature type="region of interest" description="Disordered" evidence="1">
    <location>
        <begin position="182"/>
        <end position="241"/>
    </location>
</feature>
<dbReference type="InterPro" id="IPR003615">
    <property type="entry name" value="HNH_nuc"/>
</dbReference>
<dbReference type="AlphaFoldDB" id="A0A7S0MEB1"/>
<dbReference type="Pfam" id="PF13391">
    <property type="entry name" value="HNH_2"/>
    <property type="match status" value="1"/>
</dbReference>
<evidence type="ECO:0000313" key="3">
    <source>
        <dbReference type="EMBL" id="CAD8636913.1"/>
    </source>
</evidence>
<accession>A0A7S0MEB1</accession>
<proteinExistence type="predicted"/>